<gene>
    <name evidence="1" type="ORF">V5799_008812</name>
</gene>
<comment type="caution">
    <text evidence="1">The sequence shown here is derived from an EMBL/GenBank/DDBJ whole genome shotgun (WGS) entry which is preliminary data.</text>
</comment>
<dbReference type="EMBL" id="JARKHS020004241">
    <property type="protein sequence ID" value="KAK8784823.1"/>
    <property type="molecule type" value="Genomic_DNA"/>
</dbReference>
<organism evidence="1 2">
    <name type="scientific">Amblyomma americanum</name>
    <name type="common">Lone star tick</name>
    <dbReference type="NCBI Taxonomy" id="6943"/>
    <lineage>
        <taxon>Eukaryota</taxon>
        <taxon>Metazoa</taxon>
        <taxon>Ecdysozoa</taxon>
        <taxon>Arthropoda</taxon>
        <taxon>Chelicerata</taxon>
        <taxon>Arachnida</taxon>
        <taxon>Acari</taxon>
        <taxon>Parasitiformes</taxon>
        <taxon>Ixodida</taxon>
        <taxon>Ixodoidea</taxon>
        <taxon>Ixodidae</taxon>
        <taxon>Amblyomminae</taxon>
        <taxon>Amblyomma</taxon>
    </lineage>
</organism>
<dbReference type="AlphaFoldDB" id="A0AAQ4FD90"/>
<reference evidence="1 2" key="1">
    <citation type="journal article" date="2023" name="Arcadia Sci">
        <title>De novo assembly of a long-read Amblyomma americanum tick genome.</title>
        <authorList>
            <person name="Chou S."/>
            <person name="Poskanzer K.E."/>
            <person name="Rollins M."/>
            <person name="Thuy-Boun P.S."/>
        </authorList>
    </citation>
    <scope>NUCLEOTIDE SEQUENCE [LARGE SCALE GENOMIC DNA]</scope>
    <source>
        <strain evidence="1">F_SG_1</strain>
        <tissue evidence="1">Salivary glands</tissue>
    </source>
</reference>
<evidence type="ECO:0000313" key="2">
    <source>
        <dbReference type="Proteomes" id="UP001321473"/>
    </source>
</evidence>
<dbReference type="Proteomes" id="UP001321473">
    <property type="component" value="Unassembled WGS sequence"/>
</dbReference>
<accession>A0AAQ4FD90</accession>
<proteinExistence type="predicted"/>
<sequence>MVSDKWKVNFKRRGKPTTCRGRQQGQLYPRLPSPAQISWKSPSQVSQVTVHHGTHMSSIHRHEITRGEGNIA</sequence>
<protein>
    <submittedName>
        <fullName evidence="1">Uncharacterized protein</fullName>
    </submittedName>
</protein>
<evidence type="ECO:0000313" key="1">
    <source>
        <dbReference type="EMBL" id="KAK8784823.1"/>
    </source>
</evidence>
<keyword evidence="2" id="KW-1185">Reference proteome</keyword>
<name>A0AAQ4FD90_AMBAM</name>